<feature type="region of interest" description="Disordered" evidence="1">
    <location>
        <begin position="83"/>
        <end position="399"/>
    </location>
</feature>
<accession>A0A5M6DP49</accession>
<feature type="compositionally biased region" description="Low complexity" evidence="1">
    <location>
        <begin position="167"/>
        <end position="179"/>
    </location>
</feature>
<feature type="compositionally biased region" description="Low complexity" evidence="1">
    <location>
        <begin position="92"/>
        <end position="108"/>
    </location>
</feature>
<evidence type="ECO:0000256" key="1">
    <source>
        <dbReference type="SAM" id="MobiDB-lite"/>
    </source>
</evidence>
<organism evidence="2 3">
    <name type="scientific">Adhaeribacter rhizoryzae</name>
    <dbReference type="NCBI Taxonomy" id="2607907"/>
    <lineage>
        <taxon>Bacteria</taxon>
        <taxon>Pseudomonadati</taxon>
        <taxon>Bacteroidota</taxon>
        <taxon>Cytophagia</taxon>
        <taxon>Cytophagales</taxon>
        <taxon>Hymenobacteraceae</taxon>
        <taxon>Adhaeribacter</taxon>
    </lineage>
</organism>
<dbReference type="EMBL" id="VWSF01000001">
    <property type="protein sequence ID" value="KAA5549277.1"/>
    <property type="molecule type" value="Genomic_DNA"/>
</dbReference>
<comment type="caution">
    <text evidence="2">The sequence shown here is derived from an EMBL/GenBank/DDBJ whole genome shotgun (WGS) entry which is preliminary data.</text>
</comment>
<dbReference type="RefSeq" id="WP_150086272.1">
    <property type="nucleotide sequence ID" value="NZ_VWSF01000001.1"/>
</dbReference>
<dbReference type="Proteomes" id="UP000323426">
    <property type="component" value="Unassembled WGS sequence"/>
</dbReference>
<gene>
    <name evidence="2" type="ORF">F0145_01390</name>
</gene>
<name>A0A5M6DP49_9BACT</name>
<feature type="compositionally biased region" description="Basic residues" evidence="1">
    <location>
        <begin position="379"/>
        <end position="389"/>
    </location>
</feature>
<reference evidence="2 3" key="1">
    <citation type="submission" date="2019-09" db="EMBL/GenBank/DDBJ databases">
        <title>Genome sequence and assembly of Adhaeribacter sp.</title>
        <authorList>
            <person name="Chhetri G."/>
        </authorList>
    </citation>
    <scope>NUCLEOTIDE SEQUENCE [LARGE SCALE GENOMIC DNA]</scope>
    <source>
        <strain evidence="2 3">DK36</strain>
    </source>
</reference>
<keyword evidence="3" id="KW-1185">Reference proteome</keyword>
<feature type="compositionally biased region" description="Polar residues" evidence="1">
    <location>
        <begin position="180"/>
        <end position="192"/>
    </location>
</feature>
<proteinExistence type="predicted"/>
<feature type="compositionally biased region" description="Pro residues" evidence="1">
    <location>
        <begin position="356"/>
        <end position="365"/>
    </location>
</feature>
<sequence>MTFEEDLTKRRIDVAAFAAGDPNRFAEWQQMYAQMHPNSFYMLVKMVLNDVRRRFWLAEAVKPIAAPITEAPAKPAVRRAAIPGAPKPTAAPTPESTSTEPTAETPTSTPAPPKARPVIRRPVITASTETPPVVPETNIPAAAPATPPEAPAEAPKAPRPRPVFRKPAAPADNAAEPVADTTQVAQAGTNSELPFHTNPDPAAAAPKAPRPRPVIKRPTALQNPSNQPGTQTPVEPAATEETKATPVQPETTGTDATPSAPKPPRPRPIFKRPATALTEEKNEESNEAVSNPAPVAPVSEIVPPVELSGEAATPTEQMLEPVAAKPPRPRPIIRRPTPPAAESTVPAEPTSEVPVTPAPETPPTIEPIAPEPIEEPRKPPRPRPIFKRPTKPEEPGELI</sequence>
<feature type="compositionally biased region" description="Polar residues" evidence="1">
    <location>
        <begin position="220"/>
        <end position="233"/>
    </location>
</feature>
<evidence type="ECO:0000313" key="3">
    <source>
        <dbReference type="Proteomes" id="UP000323426"/>
    </source>
</evidence>
<protein>
    <submittedName>
        <fullName evidence="2">Uncharacterized protein</fullName>
    </submittedName>
</protein>
<feature type="compositionally biased region" description="Basic and acidic residues" evidence="1">
    <location>
        <begin position="390"/>
        <end position="399"/>
    </location>
</feature>
<dbReference type="AlphaFoldDB" id="A0A5M6DP49"/>
<evidence type="ECO:0000313" key="2">
    <source>
        <dbReference type="EMBL" id="KAA5549277.1"/>
    </source>
</evidence>